<dbReference type="EMBL" id="QUSG01000001">
    <property type="protein sequence ID" value="KAA3532093.1"/>
    <property type="molecule type" value="Genomic_DNA"/>
</dbReference>
<dbReference type="Pfam" id="PF14103">
    <property type="entry name" value="DUF4276"/>
    <property type="match status" value="1"/>
</dbReference>
<dbReference type="GeneID" id="60681984"/>
<reference evidence="1 2" key="1">
    <citation type="submission" date="2018-08" db="EMBL/GenBank/DDBJ databases">
        <title>Genome sequencing of Agrobacterium vitis strain ICMP 10754.</title>
        <authorList>
            <person name="Visnovsky S.B."/>
            <person name="Pitman A.R."/>
        </authorList>
    </citation>
    <scope>NUCLEOTIDE SEQUENCE [LARGE SCALE GENOMIC DNA]</scope>
    <source>
        <strain evidence="1 2">ICMP 10754</strain>
    </source>
</reference>
<proteinExistence type="predicted"/>
<dbReference type="Proteomes" id="UP000436911">
    <property type="component" value="Unassembled WGS sequence"/>
</dbReference>
<name>A0A368NYH9_AGRVI</name>
<sequence>MTRIKLLVEGQTEATFIDKILAPHYAHLNVYFLPIPVRTSISQKGGLTRYSKVKPQIEILCKQDANAWVTTMFDLYALPNDFPGMSDSHFKALRNGREKATYIEKQMSTDIGRRNFIPNITVHEFEALLFSDISAFRDEADMSTFDRLKKQIPHDTAPEDINGGSQTAPSKRILAGWPAYDKVRNGANIAERIGLATIRQKCPHFSTWLKRLEGLK</sequence>
<comment type="caution">
    <text evidence="1">The sequence shown here is derived from an EMBL/GenBank/DDBJ whole genome shotgun (WGS) entry which is preliminary data.</text>
</comment>
<evidence type="ECO:0000313" key="2">
    <source>
        <dbReference type="Proteomes" id="UP000436911"/>
    </source>
</evidence>
<dbReference type="AlphaFoldDB" id="A0A368NYH9"/>
<evidence type="ECO:0000313" key="1">
    <source>
        <dbReference type="EMBL" id="KAA3532093.1"/>
    </source>
</evidence>
<dbReference type="InterPro" id="IPR025455">
    <property type="entry name" value="DUF4276"/>
</dbReference>
<dbReference type="RefSeq" id="WP_060718967.1">
    <property type="nucleotide sequence ID" value="NZ_CP055265.1"/>
</dbReference>
<gene>
    <name evidence="1" type="ORF">DXT89_01675</name>
</gene>
<accession>A0A368NYH9</accession>
<dbReference type="OrthoDB" id="9801478at2"/>
<organism evidence="1 2">
    <name type="scientific">Agrobacterium vitis</name>
    <name type="common">Rhizobium vitis</name>
    <dbReference type="NCBI Taxonomy" id="373"/>
    <lineage>
        <taxon>Bacteria</taxon>
        <taxon>Pseudomonadati</taxon>
        <taxon>Pseudomonadota</taxon>
        <taxon>Alphaproteobacteria</taxon>
        <taxon>Hyphomicrobiales</taxon>
        <taxon>Rhizobiaceae</taxon>
        <taxon>Rhizobium/Agrobacterium group</taxon>
        <taxon>Agrobacterium</taxon>
    </lineage>
</organism>
<protein>
    <submittedName>
        <fullName evidence="1">DUF4276 family protein</fullName>
    </submittedName>
</protein>